<accession>A0A7S0BLC5</accession>
<dbReference type="PANTHER" id="PTHR47717:SF1">
    <property type="entry name" value="PEPTIDYL-PROLYL CIS-TRANS ISOMERASE FKBP19, CHLOROPLASTIC"/>
    <property type="match status" value="1"/>
</dbReference>
<dbReference type="AlphaFoldDB" id="A0A7S0BLC5"/>
<dbReference type="GO" id="GO:0009579">
    <property type="term" value="C:thylakoid"/>
    <property type="evidence" value="ECO:0007669"/>
    <property type="project" value="TreeGrafter"/>
</dbReference>
<evidence type="ECO:0000259" key="2">
    <source>
        <dbReference type="PROSITE" id="PS50059"/>
    </source>
</evidence>
<sequence length="209" mass="23230">MAGFVEGVGLPSKSVAGRAVCVCRAEEISRRAVLAAIGISLVRIPDVYAVVEDMPAIRGRQFGKERILYKDFSLTPSGLQYKDVKIGNGNSPNDGDRIVVDWEGYTIGYYGRIFESKNKVKGGAFENDKDFFRWVQGKHTVIPALEEGVMDMKVGGIRQLVIPPEIGYPDWDPRHEKVGPRPTTFSGQRALDFVIQNQVRRPATVLSFQ</sequence>
<dbReference type="Gene3D" id="3.10.50.40">
    <property type="match status" value="1"/>
</dbReference>
<dbReference type="InterPro" id="IPR001179">
    <property type="entry name" value="PPIase_FKBP_dom"/>
</dbReference>
<dbReference type="GO" id="GO:0003755">
    <property type="term" value="F:peptidyl-prolyl cis-trans isomerase activity"/>
    <property type="evidence" value="ECO:0007669"/>
    <property type="project" value="UniProtKB-KW"/>
</dbReference>
<dbReference type="PANTHER" id="PTHR47717">
    <property type="entry name" value="PEPTIDYL-PROLYL CIS-TRANS ISOMERASE FKBP19, CHLOROPLASTIC"/>
    <property type="match status" value="1"/>
</dbReference>
<keyword evidence="1" id="KW-0697">Rotamase</keyword>
<dbReference type="Pfam" id="PF00254">
    <property type="entry name" value="FKBP_C"/>
    <property type="match status" value="1"/>
</dbReference>
<gene>
    <name evidence="3" type="ORF">RMAR0315_LOCUS6372</name>
</gene>
<evidence type="ECO:0000313" key="3">
    <source>
        <dbReference type="EMBL" id="CAD8396385.1"/>
    </source>
</evidence>
<comment type="catalytic activity">
    <reaction evidence="1">
        <text>[protein]-peptidylproline (omega=180) = [protein]-peptidylproline (omega=0)</text>
        <dbReference type="Rhea" id="RHEA:16237"/>
        <dbReference type="Rhea" id="RHEA-COMP:10747"/>
        <dbReference type="Rhea" id="RHEA-COMP:10748"/>
        <dbReference type="ChEBI" id="CHEBI:83833"/>
        <dbReference type="ChEBI" id="CHEBI:83834"/>
        <dbReference type="EC" id="5.2.1.8"/>
    </reaction>
</comment>
<dbReference type="EMBL" id="HBEK01011604">
    <property type="protein sequence ID" value="CAD8396385.1"/>
    <property type="molecule type" value="Transcribed_RNA"/>
</dbReference>
<protein>
    <recommendedName>
        <fullName evidence="1">peptidylprolyl isomerase</fullName>
        <ecNumber evidence="1">5.2.1.8</ecNumber>
    </recommendedName>
</protein>
<feature type="domain" description="PPIase FKBP-type" evidence="2">
    <location>
        <begin position="95"/>
        <end position="194"/>
    </location>
</feature>
<reference evidence="3" key="1">
    <citation type="submission" date="2021-01" db="EMBL/GenBank/DDBJ databases">
        <authorList>
            <person name="Corre E."/>
            <person name="Pelletier E."/>
            <person name="Niang G."/>
            <person name="Scheremetjew M."/>
            <person name="Finn R."/>
            <person name="Kale V."/>
            <person name="Holt S."/>
            <person name="Cochrane G."/>
            <person name="Meng A."/>
            <person name="Brown T."/>
            <person name="Cohen L."/>
        </authorList>
    </citation>
    <scope>NUCLEOTIDE SEQUENCE</scope>
    <source>
        <strain evidence="3">UTEX LB 2760</strain>
    </source>
</reference>
<keyword evidence="1" id="KW-0413">Isomerase</keyword>
<dbReference type="GO" id="GO:0009507">
    <property type="term" value="C:chloroplast"/>
    <property type="evidence" value="ECO:0007669"/>
    <property type="project" value="TreeGrafter"/>
</dbReference>
<evidence type="ECO:0000256" key="1">
    <source>
        <dbReference type="PROSITE-ProRule" id="PRU00277"/>
    </source>
</evidence>
<dbReference type="PROSITE" id="PS50059">
    <property type="entry name" value="FKBP_PPIASE"/>
    <property type="match status" value="1"/>
</dbReference>
<dbReference type="SUPFAM" id="SSF54534">
    <property type="entry name" value="FKBP-like"/>
    <property type="match status" value="1"/>
</dbReference>
<dbReference type="EC" id="5.2.1.8" evidence="1"/>
<proteinExistence type="predicted"/>
<name>A0A7S0BLC5_9RHOD</name>
<organism evidence="3">
    <name type="scientific">Rhodosorus marinus</name>
    <dbReference type="NCBI Taxonomy" id="101924"/>
    <lineage>
        <taxon>Eukaryota</taxon>
        <taxon>Rhodophyta</taxon>
        <taxon>Stylonematophyceae</taxon>
        <taxon>Stylonematales</taxon>
        <taxon>Stylonemataceae</taxon>
        <taxon>Rhodosorus</taxon>
    </lineage>
</organism>
<dbReference type="InterPro" id="IPR044208">
    <property type="entry name" value="FKBP19-like"/>
</dbReference>
<dbReference type="InterPro" id="IPR046357">
    <property type="entry name" value="PPIase_dom_sf"/>
</dbReference>